<evidence type="ECO:0000256" key="1">
    <source>
        <dbReference type="SAM" id="MobiDB-lite"/>
    </source>
</evidence>
<dbReference type="VEuPathDB" id="VectorBase:HLOH_051393"/>
<protein>
    <recommendedName>
        <fullName evidence="4">ATP-dependent DNA helicase</fullName>
    </recommendedName>
</protein>
<name>A0A9J6F771_HAELO</name>
<proteinExistence type="predicted"/>
<dbReference type="Proteomes" id="UP000821853">
    <property type="component" value="Chromosome 1"/>
</dbReference>
<evidence type="ECO:0000313" key="3">
    <source>
        <dbReference type="Proteomes" id="UP000821853"/>
    </source>
</evidence>
<accession>A0A9J6F771</accession>
<keyword evidence="3" id="KW-1185">Reference proteome</keyword>
<dbReference type="InterPro" id="IPR027417">
    <property type="entry name" value="P-loop_NTPase"/>
</dbReference>
<organism evidence="2 3">
    <name type="scientific">Haemaphysalis longicornis</name>
    <name type="common">Bush tick</name>
    <dbReference type="NCBI Taxonomy" id="44386"/>
    <lineage>
        <taxon>Eukaryota</taxon>
        <taxon>Metazoa</taxon>
        <taxon>Ecdysozoa</taxon>
        <taxon>Arthropoda</taxon>
        <taxon>Chelicerata</taxon>
        <taxon>Arachnida</taxon>
        <taxon>Acari</taxon>
        <taxon>Parasitiformes</taxon>
        <taxon>Ixodida</taxon>
        <taxon>Ixodoidea</taxon>
        <taxon>Ixodidae</taxon>
        <taxon>Haemaphysalinae</taxon>
        <taxon>Haemaphysalis</taxon>
    </lineage>
</organism>
<comment type="caution">
    <text evidence="2">The sequence shown here is derived from an EMBL/GenBank/DDBJ whole genome shotgun (WGS) entry which is preliminary data.</text>
</comment>
<dbReference type="EMBL" id="JABSTR010000001">
    <property type="protein sequence ID" value="KAH9361310.1"/>
    <property type="molecule type" value="Genomic_DNA"/>
</dbReference>
<reference evidence="2 3" key="1">
    <citation type="journal article" date="2020" name="Cell">
        <title>Large-Scale Comparative Analyses of Tick Genomes Elucidate Their Genetic Diversity and Vector Capacities.</title>
        <authorList>
            <consortium name="Tick Genome and Microbiome Consortium (TIGMIC)"/>
            <person name="Jia N."/>
            <person name="Wang J."/>
            <person name="Shi W."/>
            <person name="Du L."/>
            <person name="Sun Y."/>
            <person name="Zhan W."/>
            <person name="Jiang J.F."/>
            <person name="Wang Q."/>
            <person name="Zhang B."/>
            <person name="Ji P."/>
            <person name="Bell-Sakyi L."/>
            <person name="Cui X.M."/>
            <person name="Yuan T.T."/>
            <person name="Jiang B.G."/>
            <person name="Yang W.F."/>
            <person name="Lam T.T."/>
            <person name="Chang Q.C."/>
            <person name="Ding S.J."/>
            <person name="Wang X.J."/>
            <person name="Zhu J.G."/>
            <person name="Ruan X.D."/>
            <person name="Zhao L."/>
            <person name="Wei J.T."/>
            <person name="Ye R.Z."/>
            <person name="Que T.C."/>
            <person name="Du C.H."/>
            <person name="Zhou Y.H."/>
            <person name="Cheng J.X."/>
            <person name="Dai P.F."/>
            <person name="Guo W.B."/>
            <person name="Han X.H."/>
            <person name="Huang E.J."/>
            <person name="Li L.F."/>
            <person name="Wei W."/>
            <person name="Gao Y.C."/>
            <person name="Liu J.Z."/>
            <person name="Shao H.Z."/>
            <person name="Wang X."/>
            <person name="Wang C.C."/>
            <person name="Yang T.C."/>
            <person name="Huo Q.B."/>
            <person name="Li W."/>
            <person name="Chen H.Y."/>
            <person name="Chen S.E."/>
            <person name="Zhou L.G."/>
            <person name="Ni X.B."/>
            <person name="Tian J.H."/>
            <person name="Sheng Y."/>
            <person name="Liu T."/>
            <person name="Pan Y.S."/>
            <person name="Xia L.Y."/>
            <person name="Li J."/>
            <person name="Zhao F."/>
            <person name="Cao W.C."/>
        </authorList>
    </citation>
    <scope>NUCLEOTIDE SEQUENCE [LARGE SCALE GENOMIC DNA]</scope>
    <source>
        <strain evidence="2">HaeL-2018</strain>
    </source>
</reference>
<dbReference type="SUPFAM" id="SSF52540">
    <property type="entry name" value="P-loop containing nucleoside triphosphate hydrolases"/>
    <property type="match status" value="1"/>
</dbReference>
<dbReference type="Gene3D" id="3.40.50.300">
    <property type="entry name" value="P-loop containing nucleotide triphosphate hydrolases"/>
    <property type="match status" value="1"/>
</dbReference>
<sequence>MDWDEYYNLMRMTNAEKHELLREIINRQMTPSAPPLRVFFTGPAGCGKTLVLRLAMDLYNRYSNTGNNTAYNAFVISARASERRLWQWEEPRCTRLSSSLGRPPAPTRTEASAPAS</sequence>
<dbReference type="OrthoDB" id="6508477at2759"/>
<evidence type="ECO:0008006" key="4">
    <source>
        <dbReference type="Google" id="ProtNLM"/>
    </source>
</evidence>
<dbReference type="AlphaFoldDB" id="A0A9J6F771"/>
<gene>
    <name evidence="2" type="ORF">HPB48_006872</name>
</gene>
<feature type="region of interest" description="Disordered" evidence="1">
    <location>
        <begin position="94"/>
        <end position="116"/>
    </location>
</feature>
<evidence type="ECO:0000313" key="2">
    <source>
        <dbReference type="EMBL" id="KAH9361310.1"/>
    </source>
</evidence>